<evidence type="ECO:0000256" key="2">
    <source>
        <dbReference type="SAM" id="Phobius"/>
    </source>
</evidence>
<sequence length="405" mass="45883">MLLQIENNNTLRDSLAGLMASISIRRMRVSLTFSTLNFDTFMEPRESVRNPAQSLEILLALLFADFVPSGLEFAYNALISAVVLSIVLQTFFVGYVDKGDTKTHNPGSLEFRIAFVSLLLFRAAYVWIKFRDVAPKRAVYRRSRKDENGGSHSYGKYEPRFKPPREKDFLKFNCLPLGGYDTHKDAEVACQIAGFYYGKDEGRVDLEDSSHFSIPPMSEQERSLCGEEKKEWVSAKVKEVFKEFKEYAARRPPSSDGLGANAGEQVDAGGFSSSADQAVLAFATDTSDCDEDFAEFLSELLADDHDPTMRFIPGNSLILDDNLAVLQEGLEVAIPTMQESLNELLNVQKEQLEAEYNRRLEEQHQQHRRLEEENSELRQENERLKAMLQQVVKPLQSYFAPSTKV</sequence>
<accession>A0A8T0GW86</accession>
<feature type="transmembrane region" description="Helical" evidence="2">
    <location>
        <begin position="109"/>
        <end position="128"/>
    </location>
</feature>
<comment type="caution">
    <text evidence="3">The sequence shown here is derived from an EMBL/GenBank/DDBJ whole genome shotgun (WGS) entry which is preliminary data.</text>
</comment>
<feature type="transmembrane region" description="Helical" evidence="2">
    <location>
        <begin position="73"/>
        <end position="97"/>
    </location>
</feature>
<protein>
    <submittedName>
        <fullName evidence="3">Uncharacterized protein</fullName>
    </submittedName>
</protein>
<keyword evidence="2" id="KW-1133">Transmembrane helix</keyword>
<organism evidence="3 4">
    <name type="scientific">Ceratodon purpureus</name>
    <name type="common">Fire moss</name>
    <name type="synonym">Dicranum purpureum</name>
    <dbReference type="NCBI Taxonomy" id="3225"/>
    <lineage>
        <taxon>Eukaryota</taxon>
        <taxon>Viridiplantae</taxon>
        <taxon>Streptophyta</taxon>
        <taxon>Embryophyta</taxon>
        <taxon>Bryophyta</taxon>
        <taxon>Bryophytina</taxon>
        <taxon>Bryopsida</taxon>
        <taxon>Dicranidae</taxon>
        <taxon>Pseudoditrichales</taxon>
        <taxon>Ditrichaceae</taxon>
        <taxon>Ceratodon</taxon>
    </lineage>
</organism>
<dbReference type="AlphaFoldDB" id="A0A8T0GW86"/>
<keyword evidence="2" id="KW-0472">Membrane</keyword>
<name>A0A8T0GW86_CERPU</name>
<evidence type="ECO:0000256" key="1">
    <source>
        <dbReference type="SAM" id="Coils"/>
    </source>
</evidence>
<reference evidence="3" key="1">
    <citation type="submission" date="2020-06" db="EMBL/GenBank/DDBJ databases">
        <title>WGS assembly of Ceratodon purpureus strain R40.</title>
        <authorList>
            <person name="Carey S.B."/>
            <person name="Jenkins J."/>
            <person name="Shu S."/>
            <person name="Lovell J.T."/>
            <person name="Sreedasyam A."/>
            <person name="Maumus F."/>
            <person name="Tiley G.P."/>
            <person name="Fernandez-Pozo N."/>
            <person name="Barry K."/>
            <person name="Chen C."/>
            <person name="Wang M."/>
            <person name="Lipzen A."/>
            <person name="Daum C."/>
            <person name="Saski C.A."/>
            <person name="Payton A.C."/>
            <person name="Mcbreen J.C."/>
            <person name="Conrad R.E."/>
            <person name="Kollar L.M."/>
            <person name="Olsson S."/>
            <person name="Huttunen S."/>
            <person name="Landis J.B."/>
            <person name="Wickett N.J."/>
            <person name="Johnson M.G."/>
            <person name="Rensing S.A."/>
            <person name="Grimwood J."/>
            <person name="Schmutz J."/>
            <person name="Mcdaniel S.F."/>
        </authorList>
    </citation>
    <scope>NUCLEOTIDE SEQUENCE</scope>
    <source>
        <strain evidence="3">R40</strain>
    </source>
</reference>
<evidence type="ECO:0000313" key="3">
    <source>
        <dbReference type="EMBL" id="KAG0562394.1"/>
    </source>
</evidence>
<proteinExistence type="predicted"/>
<keyword evidence="1" id="KW-0175">Coiled coil</keyword>
<gene>
    <name evidence="3" type="ORF">KC19_9G142700</name>
</gene>
<dbReference type="Proteomes" id="UP000822688">
    <property type="component" value="Chromosome 9"/>
</dbReference>
<feature type="coiled-coil region" evidence="1">
    <location>
        <begin position="342"/>
        <end position="390"/>
    </location>
</feature>
<keyword evidence="4" id="KW-1185">Reference proteome</keyword>
<dbReference type="EMBL" id="CM026430">
    <property type="protein sequence ID" value="KAG0562394.1"/>
    <property type="molecule type" value="Genomic_DNA"/>
</dbReference>
<evidence type="ECO:0000313" key="4">
    <source>
        <dbReference type="Proteomes" id="UP000822688"/>
    </source>
</evidence>
<keyword evidence="2" id="KW-0812">Transmembrane</keyword>